<keyword evidence="4" id="KW-1185">Reference proteome</keyword>
<dbReference type="SUPFAM" id="SSF81324">
    <property type="entry name" value="Voltage-gated potassium channels"/>
    <property type="match status" value="1"/>
</dbReference>
<dbReference type="GO" id="GO:0005249">
    <property type="term" value="F:voltage-gated potassium channel activity"/>
    <property type="evidence" value="ECO:0007669"/>
    <property type="project" value="TreeGrafter"/>
</dbReference>
<dbReference type="EMBL" id="JALJOV010001142">
    <property type="protein sequence ID" value="KAK9853400.1"/>
    <property type="molecule type" value="Genomic_DNA"/>
</dbReference>
<keyword evidence="2" id="KW-0812">Transmembrane</keyword>
<dbReference type="GO" id="GO:0042391">
    <property type="term" value="P:regulation of membrane potential"/>
    <property type="evidence" value="ECO:0007669"/>
    <property type="project" value="TreeGrafter"/>
</dbReference>
<feature type="compositionally biased region" description="Basic and acidic residues" evidence="1">
    <location>
        <begin position="135"/>
        <end position="146"/>
    </location>
</feature>
<evidence type="ECO:0000313" key="4">
    <source>
        <dbReference type="Proteomes" id="UP001485043"/>
    </source>
</evidence>
<dbReference type="InterPro" id="IPR050818">
    <property type="entry name" value="KCNH_animal-type"/>
</dbReference>
<keyword evidence="2" id="KW-0472">Membrane</keyword>
<dbReference type="PANTHER" id="PTHR10217:SF435">
    <property type="entry name" value="POTASSIUM VOLTAGE-GATED CHANNEL PROTEIN EAG"/>
    <property type="match status" value="1"/>
</dbReference>
<protein>
    <recommendedName>
        <fullName evidence="5">Ion transport domain-containing protein</fullName>
    </recommendedName>
</protein>
<name>A0AAW1SQM6_9CHLO</name>
<organism evidence="3 4">
    <name type="scientific">Apatococcus fuscideae</name>
    <dbReference type="NCBI Taxonomy" id="2026836"/>
    <lineage>
        <taxon>Eukaryota</taxon>
        <taxon>Viridiplantae</taxon>
        <taxon>Chlorophyta</taxon>
        <taxon>core chlorophytes</taxon>
        <taxon>Trebouxiophyceae</taxon>
        <taxon>Chlorellales</taxon>
        <taxon>Chlorellaceae</taxon>
        <taxon>Apatococcus</taxon>
    </lineage>
</organism>
<sequence>MANKPPPHQHISIEDVIGAKHLEEASNKGHSSLDQPSMPVCKDRSAPATHYGSLADAGLPQDFFEHHSRLPSSYLVREKVVDEEGWQKLARGRLTKKERQRGMAADSHDRQTHTGHINERTLTEAHVDPNTFREEYGHDSQHDDKNFTMVPGRNGRRSPTINPFSKLSKTWFFAMLLVDGTYTAFVVPLFLAFRVHPDVFDWTNVIDWVAGSMYWIDIVANFMTGFVVRHNFNLKRKLVMQPHLIALYYVKHGTFVFDLIAALPFIIE</sequence>
<feature type="non-terminal residue" evidence="3">
    <location>
        <position position="268"/>
    </location>
</feature>
<feature type="region of interest" description="Disordered" evidence="1">
    <location>
        <begin position="135"/>
        <end position="156"/>
    </location>
</feature>
<feature type="region of interest" description="Disordered" evidence="1">
    <location>
        <begin position="24"/>
        <end position="45"/>
    </location>
</feature>
<gene>
    <name evidence="3" type="ORF">WJX84_009620</name>
</gene>
<proteinExistence type="predicted"/>
<evidence type="ECO:0000256" key="1">
    <source>
        <dbReference type="SAM" id="MobiDB-lite"/>
    </source>
</evidence>
<evidence type="ECO:0000313" key="3">
    <source>
        <dbReference type="EMBL" id="KAK9853400.1"/>
    </source>
</evidence>
<dbReference type="AlphaFoldDB" id="A0AAW1SQM6"/>
<comment type="caution">
    <text evidence="3">The sequence shown here is derived from an EMBL/GenBank/DDBJ whole genome shotgun (WGS) entry which is preliminary data.</text>
</comment>
<evidence type="ECO:0000256" key="2">
    <source>
        <dbReference type="SAM" id="Phobius"/>
    </source>
</evidence>
<feature type="region of interest" description="Disordered" evidence="1">
    <location>
        <begin position="94"/>
        <end position="113"/>
    </location>
</feature>
<feature type="compositionally biased region" description="Basic and acidic residues" evidence="1">
    <location>
        <begin position="95"/>
        <end position="113"/>
    </location>
</feature>
<accession>A0AAW1SQM6</accession>
<keyword evidence="2" id="KW-1133">Transmembrane helix</keyword>
<feature type="transmembrane region" description="Helical" evidence="2">
    <location>
        <begin position="244"/>
        <end position="267"/>
    </location>
</feature>
<dbReference type="GO" id="GO:0005886">
    <property type="term" value="C:plasma membrane"/>
    <property type="evidence" value="ECO:0007669"/>
    <property type="project" value="TreeGrafter"/>
</dbReference>
<feature type="transmembrane region" description="Helical" evidence="2">
    <location>
        <begin position="213"/>
        <end position="232"/>
    </location>
</feature>
<feature type="transmembrane region" description="Helical" evidence="2">
    <location>
        <begin position="171"/>
        <end position="193"/>
    </location>
</feature>
<reference evidence="3 4" key="1">
    <citation type="journal article" date="2024" name="Nat. Commun.">
        <title>Phylogenomics reveals the evolutionary origins of lichenization in chlorophyte algae.</title>
        <authorList>
            <person name="Puginier C."/>
            <person name="Libourel C."/>
            <person name="Otte J."/>
            <person name="Skaloud P."/>
            <person name="Haon M."/>
            <person name="Grisel S."/>
            <person name="Petersen M."/>
            <person name="Berrin J.G."/>
            <person name="Delaux P.M."/>
            <person name="Dal Grande F."/>
            <person name="Keller J."/>
        </authorList>
    </citation>
    <scope>NUCLEOTIDE SEQUENCE [LARGE SCALE GENOMIC DNA]</scope>
    <source>
        <strain evidence="3 4">SAG 2523</strain>
    </source>
</reference>
<dbReference type="PANTHER" id="PTHR10217">
    <property type="entry name" value="VOLTAGE AND LIGAND GATED POTASSIUM CHANNEL"/>
    <property type="match status" value="1"/>
</dbReference>
<dbReference type="Proteomes" id="UP001485043">
    <property type="component" value="Unassembled WGS sequence"/>
</dbReference>
<evidence type="ECO:0008006" key="5">
    <source>
        <dbReference type="Google" id="ProtNLM"/>
    </source>
</evidence>